<name>A0A318S2N7_9DEIO</name>
<accession>A0A318S2N7</accession>
<dbReference type="OrthoDB" id="72264at2"/>
<dbReference type="AlphaFoldDB" id="A0A318S2N7"/>
<proteinExistence type="predicted"/>
<dbReference type="EMBL" id="QJSX01000019">
    <property type="protein sequence ID" value="PYE50006.1"/>
    <property type="molecule type" value="Genomic_DNA"/>
</dbReference>
<gene>
    <name evidence="1" type="ORF">DES52_11926</name>
</gene>
<organism evidence="1 2">
    <name type="scientific">Deinococcus yavapaiensis KR-236</name>
    <dbReference type="NCBI Taxonomy" id="694435"/>
    <lineage>
        <taxon>Bacteria</taxon>
        <taxon>Thermotogati</taxon>
        <taxon>Deinococcota</taxon>
        <taxon>Deinococci</taxon>
        <taxon>Deinococcales</taxon>
        <taxon>Deinococcaceae</taxon>
        <taxon>Deinococcus</taxon>
    </lineage>
</organism>
<reference evidence="1 2" key="1">
    <citation type="submission" date="2018-06" db="EMBL/GenBank/DDBJ databases">
        <title>Genomic Encyclopedia of Type Strains, Phase IV (KMG-IV): sequencing the most valuable type-strain genomes for metagenomic binning, comparative biology and taxonomic classification.</title>
        <authorList>
            <person name="Goeker M."/>
        </authorList>
    </citation>
    <scope>NUCLEOTIDE SEQUENCE [LARGE SCALE GENOMIC DNA]</scope>
    <source>
        <strain evidence="1 2">DSM 18048</strain>
    </source>
</reference>
<evidence type="ECO:0000313" key="2">
    <source>
        <dbReference type="Proteomes" id="UP000248326"/>
    </source>
</evidence>
<dbReference type="RefSeq" id="WP_110888463.1">
    <property type="nucleotide sequence ID" value="NZ_QJSX01000019.1"/>
</dbReference>
<keyword evidence="2" id="KW-1185">Reference proteome</keyword>
<protein>
    <submittedName>
        <fullName evidence="1">Uncharacterized protein</fullName>
    </submittedName>
</protein>
<dbReference type="Proteomes" id="UP000248326">
    <property type="component" value="Unassembled WGS sequence"/>
</dbReference>
<evidence type="ECO:0000313" key="1">
    <source>
        <dbReference type="EMBL" id="PYE50006.1"/>
    </source>
</evidence>
<comment type="caution">
    <text evidence="1">The sequence shown here is derived from an EMBL/GenBank/DDBJ whole genome shotgun (WGS) entry which is preliminary data.</text>
</comment>
<sequence length="152" mass="16877">MTTNLQKTLNAIDWPSFDTAYGPATKIPLYLQALWATDATNRLDAAHDLWCSLCHQRAYVSSAAWPALPFLVCAFDHAAAHEDHALTAELLDIFLGFAQCTTHRRGVTRPNWMTELRGGVRAERARFEALRASTTQDVADLAHAILEALDMP</sequence>